<organism evidence="1 2">
    <name type="scientific">Actinomycetospora flava</name>
    <dbReference type="NCBI Taxonomy" id="3129232"/>
    <lineage>
        <taxon>Bacteria</taxon>
        <taxon>Bacillati</taxon>
        <taxon>Actinomycetota</taxon>
        <taxon>Actinomycetes</taxon>
        <taxon>Pseudonocardiales</taxon>
        <taxon>Pseudonocardiaceae</taxon>
        <taxon>Actinomycetospora</taxon>
    </lineage>
</organism>
<evidence type="ECO:0000313" key="2">
    <source>
        <dbReference type="Proteomes" id="UP001369736"/>
    </source>
</evidence>
<protein>
    <submittedName>
        <fullName evidence="1">Uncharacterized protein</fullName>
    </submittedName>
</protein>
<name>A0ABU8MGA3_9PSEU</name>
<reference evidence="1 2" key="1">
    <citation type="submission" date="2024-03" db="EMBL/GenBank/DDBJ databases">
        <title>Actinomycetospora sp. OC33-EN07, a novel actinomycete isolated from wild orchid (Aerides multiflora).</title>
        <authorList>
            <person name="Suriyachadkun C."/>
        </authorList>
    </citation>
    <scope>NUCLEOTIDE SEQUENCE [LARGE SCALE GENOMIC DNA]</scope>
    <source>
        <strain evidence="1 2">OC33-EN07</strain>
    </source>
</reference>
<comment type="caution">
    <text evidence="1">The sequence shown here is derived from an EMBL/GenBank/DDBJ whole genome shotgun (WGS) entry which is preliminary data.</text>
</comment>
<keyword evidence="2" id="KW-1185">Reference proteome</keyword>
<sequence length="47" mass="5236">MADRLTARGRDGEGHLIVHDLIALEPGEDADAVFTDWQASLDDQERE</sequence>
<gene>
    <name evidence="1" type="ORF">WCD58_32690</name>
</gene>
<dbReference type="EMBL" id="JBBEGM010000025">
    <property type="protein sequence ID" value="MEJ2865949.1"/>
    <property type="molecule type" value="Genomic_DNA"/>
</dbReference>
<dbReference type="Proteomes" id="UP001369736">
    <property type="component" value="Unassembled WGS sequence"/>
</dbReference>
<proteinExistence type="predicted"/>
<accession>A0ABU8MGA3</accession>
<evidence type="ECO:0000313" key="1">
    <source>
        <dbReference type="EMBL" id="MEJ2865949.1"/>
    </source>
</evidence>
<dbReference type="RefSeq" id="WP_337707331.1">
    <property type="nucleotide sequence ID" value="NZ_JBBEGM010000025.1"/>
</dbReference>